<accession>A0A8S9NZ12</accession>
<protein>
    <submittedName>
        <fullName evidence="1">Uncharacterized protein</fullName>
    </submittedName>
</protein>
<dbReference type="EMBL" id="QGKX02001521">
    <property type="protein sequence ID" value="KAF3508679.1"/>
    <property type="molecule type" value="Genomic_DNA"/>
</dbReference>
<organism evidence="1 2">
    <name type="scientific">Brassica cretica</name>
    <name type="common">Mustard</name>
    <dbReference type="NCBI Taxonomy" id="69181"/>
    <lineage>
        <taxon>Eukaryota</taxon>
        <taxon>Viridiplantae</taxon>
        <taxon>Streptophyta</taxon>
        <taxon>Embryophyta</taxon>
        <taxon>Tracheophyta</taxon>
        <taxon>Spermatophyta</taxon>
        <taxon>Magnoliopsida</taxon>
        <taxon>eudicotyledons</taxon>
        <taxon>Gunneridae</taxon>
        <taxon>Pentapetalae</taxon>
        <taxon>rosids</taxon>
        <taxon>malvids</taxon>
        <taxon>Brassicales</taxon>
        <taxon>Brassicaceae</taxon>
        <taxon>Brassiceae</taxon>
        <taxon>Brassica</taxon>
    </lineage>
</organism>
<evidence type="ECO:0000313" key="2">
    <source>
        <dbReference type="Proteomes" id="UP000712600"/>
    </source>
</evidence>
<reference evidence="1" key="1">
    <citation type="submission" date="2019-12" db="EMBL/GenBank/DDBJ databases">
        <title>Genome sequencing and annotation of Brassica cretica.</title>
        <authorList>
            <person name="Studholme D.J."/>
            <person name="Sarris P."/>
        </authorList>
    </citation>
    <scope>NUCLEOTIDE SEQUENCE</scope>
    <source>
        <strain evidence="1">PFS-109/04</strain>
        <tissue evidence="1">Leaf</tissue>
    </source>
</reference>
<dbReference type="AlphaFoldDB" id="A0A8S9NZ12"/>
<proteinExistence type="predicted"/>
<evidence type="ECO:0000313" key="1">
    <source>
        <dbReference type="EMBL" id="KAF3508679.1"/>
    </source>
</evidence>
<gene>
    <name evidence="1" type="ORF">F2Q69_00009756</name>
</gene>
<sequence length="95" mass="10983">MARRAEPALRAMAQYGARLEEHFNYGILIRFTLILPYARLGHARLLDKAPMSRVMEPTLTEEVAYKTLANEEGIFPVCSLHYLQVQTPSEVWYRT</sequence>
<comment type="caution">
    <text evidence="1">The sequence shown here is derived from an EMBL/GenBank/DDBJ whole genome shotgun (WGS) entry which is preliminary data.</text>
</comment>
<name>A0A8S9NZ12_BRACR</name>
<dbReference type="Proteomes" id="UP000712600">
    <property type="component" value="Unassembled WGS sequence"/>
</dbReference>